<dbReference type="AlphaFoldDB" id="X1MGC8"/>
<proteinExistence type="predicted"/>
<organism evidence="1">
    <name type="scientific">marine sediment metagenome</name>
    <dbReference type="NCBI Taxonomy" id="412755"/>
    <lineage>
        <taxon>unclassified sequences</taxon>
        <taxon>metagenomes</taxon>
        <taxon>ecological metagenomes</taxon>
    </lineage>
</organism>
<protein>
    <submittedName>
        <fullName evidence="1">Uncharacterized protein</fullName>
    </submittedName>
</protein>
<accession>X1MGC8</accession>
<evidence type="ECO:0000313" key="1">
    <source>
        <dbReference type="EMBL" id="GAI30697.1"/>
    </source>
</evidence>
<comment type="caution">
    <text evidence="1">The sequence shown here is derived from an EMBL/GenBank/DDBJ whole genome shotgun (WGS) entry which is preliminary data.</text>
</comment>
<reference evidence="1" key="1">
    <citation type="journal article" date="2014" name="Front. Microbiol.">
        <title>High frequency of phylogenetically diverse reductive dehalogenase-homologous genes in deep subseafloor sedimentary metagenomes.</title>
        <authorList>
            <person name="Kawai M."/>
            <person name="Futagami T."/>
            <person name="Toyoda A."/>
            <person name="Takaki Y."/>
            <person name="Nishi S."/>
            <person name="Hori S."/>
            <person name="Arai W."/>
            <person name="Tsubouchi T."/>
            <person name="Morono Y."/>
            <person name="Uchiyama I."/>
            <person name="Ito T."/>
            <person name="Fujiyama A."/>
            <person name="Inagaki F."/>
            <person name="Takami H."/>
        </authorList>
    </citation>
    <scope>NUCLEOTIDE SEQUENCE</scope>
    <source>
        <strain evidence="1">Expedition CK06-06</strain>
    </source>
</reference>
<feature type="non-terminal residue" evidence="1">
    <location>
        <position position="1"/>
    </location>
</feature>
<gene>
    <name evidence="1" type="ORF">S06H3_26689</name>
</gene>
<name>X1MGC8_9ZZZZ</name>
<sequence length="30" mass="3539">SRLIEVENILLKETAQELPEFTVLIKVYSY</sequence>
<dbReference type="EMBL" id="BARV01015445">
    <property type="protein sequence ID" value="GAI30697.1"/>
    <property type="molecule type" value="Genomic_DNA"/>
</dbReference>